<dbReference type="Proteomes" id="UP001148125">
    <property type="component" value="Unassembled WGS sequence"/>
</dbReference>
<comment type="similarity">
    <text evidence="1">Belongs to the phosphate/phosphite/phosphonate binding protein family.</text>
</comment>
<dbReference type="CDD" id="cd01071">
    <property type="entry name" value="PBP2_PhnD_like"/>
    <property type="match status" value="1"/>
</dbReference>
<feature type="chain" id="PRO_5047255955" evidence="4">
    <location>
        <begin position="24"/>
        <end position="317"/>
    </location>
</feature>
<evidence type="ECO:0000313" key="6">
    <source>
        <dbReference type="Proteomes" id="UP001148125"/>
    </source>
</evidence>
<evidence type="ECO:0000256" key="4">
    <source>
        <dbReference type="SAM" id="SignalP"/>
    </source>
</evidence>
<dbReference type="NCBIfam" id="TIGR01098">
    <property type="entry name" value="3A0109s03R"/>
    <property type="match status" value="1"/>
</dbReference>
<proteinExistence type="inferred from homology"/>
<evidence type="ECO:0000256" key="3">
    <source>
        <dbReference type="SAM" id="MobiDB-lite"/>
    </source>
</evidence>
<evidence type="ECO:0000313" key="5">
    <source>
        <dbReference type="EMBL" id="MDE5412485.1"/>
    </source>
</evidence>
<evidence type="ECO:0000256" key="2">
    <source>
        <dbReference type="ARBA" id="ARBA00022729"/>
    </source>
</evidence>
<gene>
    <name evidence="5" type="ORF">N7Z68_03745</name>
</gene>
<reference evidence="5" key="1">
    <citation type="submission" date="2024-05" db="EMBL/GenBank/DDBJ databases">
        <title>Alkalihalobacillus sp. strain MEB203 novel alkaliphilic bacterium from Lonar Lake, India.</title>
        <authorList>
            <person name="Joshi A."/>
            <person name="Thite S."/>
            <person name="Mengade P."/>
        </authorList>
    </citation>
    <scope>NUCLEOTIDE SEQUENCE</scope>
    <source>
        <strain evidence="5">MEB 203</strain>
    </source>
</reference>
<keyword evidence="6" id="KW-1185">Reference proteome</keyword>
<name>A0ABT5VB37_9BACI</name>
<comment type="caution">
    <text evidence="5">The sequence shown here is derived from an EMBL/GenBank/DDBJ whole genome shotgun (WGS) entry which is preliminary data.</text>
</comment>
<dbReference type="SUPFAM" id="SSF53850">
    <property type="entry name" value="Periplasmic binding protein-like II"/>
    <property type="match status" value="1"/>
</dbReference>
<accession>A0ABT5VB37</accession>
<dbReference type="PANTHER" id="PTHR35841:SF1">
    <property type="entry name" value="PHOSPHONATES-BINDING PERIPLASMIC PROTEIN"/>
    <property type="match status" value="1"/>
</dbReference>
<keyword evidence="2 4" id="KW-0732">Signal</keyword>
<protein>
    <submittedName>
        <fullName evidence="5">Phosphate/phosphite/phosphonate ABC transporter substrate-binding protein</fullName>
    </submittedName>
</protein>
<feature type="signal peptide" evidence="4">
    <location>
        <begin position="1"/>
        <end position="23"/>
    </location>
</feature>
<dbReference type="PROSITE" id="PS51257">
    <property type="entry name" value="PROKAR_LIPOPROTEIN"/>
    <property type="match status" value="1"/>
</dbReference>
<evidence type="ECO:0000256" key="1">
    <source>
        <dbReference type="ARBA" id="ARBA00007162"/>
    </source>
</evidence>
<dbReference type="InterPro" id="IPR005770">
    <property type="entry name" value="PhnD"/>
</dbReference>
<sequence>MKKIYSFVLAVAMSVALVGCGTADETPAPEETAGGDTPETTEEAPAADYPAELVMGFVPSQDSANIADTVAPLADRLSAELGVTVRGEVMTNYTALVEAMGNDQVHIGFIPAFGYVLATDRYDNIEAVLKSIRHGSSTYKAQYTVRTDSDIQSIEDLEGKVWAFPDLASTSGYLFPAAQLVNEYGVDSENIAGFFSDMIQSGGHDNALIQVLEGNADVATTFDDARTAIEGDYPEAMTDLRVLGYTAEIPNDTISLNTNLPQELRDAIVAAFMAFNDDEEMLTIMDEVYNWTGIDTASDSDYDVVRETAAVFPDMLK</sequence>
<organism evidence="5 6">
    <name type="scientific">Alkalihalobacterium chitinilyticum</name>
    <dbReference type="NCBI Taxonomy" id="2980103"/>
    <lineage>
        <taxon>Bacteria</taxon>
        <taxon>Bacillati</taxon>
        <taxon>Bacillota</taxon>
        <taxon>Bacilli</taxon>
        <taxon>Bacillales</taxon>
        <taxon>Bacillaceae</taxon>
        <taxon>Alkalihalobacterium</taxon>
    </lineage>
</organism>
<dbReference type="Pfam" id="PF12974">
    <property type="entry name" value="Phosphonate-bd"/>
    <property type="match status" value="1"/>
</dbReference>
<dbReference type="Gene3D" id="3.40.190.10">
    <property type="entry name" value="Periplasmic binding protein-like II"/>
    <property type="match status" value="2"/>
</dbReference>
<dbReference type="RefSeq" id="WP_275117116.1">
    <property type="nucleotide sequence ID" value="NZ_JAOTPO010000002.1"/>
</dbReference>
<dbReference type="PANTHER" id="PTHR35841">
    <property type="entry name" value="PHOSPHONATES-BINDING PERIPLASMIC PROTEIN"/>
    <property type="match status" value="1"/>
</dbReference>
<dbReference type="EMBL" id="JAOTPO010000002">
    <property type="protein sequence ID" value="MDE5412485.1"/>
    <property type="molecule type" value="Genomic_DNA"/>
</dbReference>
<feature type="region of interest" description="Disordered" evidence="3">
    <location>
        <begin position="23"/>
        <end position="43"/>
    </location>
</feature>